<keyword evidence="2" id="KW-1185">Reference proteome</keyword>
<dbReference type="EMBL" id="JAWQEG010006825">
    <property type="protein sequence ID" value="KAK3853793.1"/>
    <property type="molecule type" value="Genomic_DNA"/>
</dbReference>
<reference evidence="1" key="1">
    <citation type="submission" date="2023-10" db="EMBL/GenBank/DDBJ databases">
        <title>Genome assemblies of two species of porcelain crab, Petrolisthes cinctipes and Petrolisthes manimaculis (Anomura: Porcellanidae).</title>
        <authorList>
            <person name="Angst P."/>
        </authorList>
    </citation>
    <scope>NUCLEOTIDE SEQUENCE</scope>
    <source>
        <strain evidence="1">PB745_01</strain>
        <tissue evidence="1">Gill</tissue>
    </source>
</reference>
<protein>
    <submittedName>
        <fullName evidence="1">Uncharacterized protein</fullName>
    </submittedName>
</protein>
<dbReference type="AlphaFoldDB" id="A0AAE1BNE8"/>
<name>A0AAE1BNE8_PETCI</name>
<evidence type="ECO:0000313" key="1">
    <source>
        <dbReference type="EMBL" id="KAK3853793.1"/>
    </source>
</evidence>
<dbReference type="Proteomes" id="UP001286313">
    <property type="component" value="Unassembled WGS sequence"/>
</dbReference>
<evidence type="ECO:0000313" key="2">
    <source>
        <dbReference type="Proteomes" id="UP001286313"/>
    </source>
</evidence>
<organism evidence="1 2">
    <name type="scientific">Petrolisthes cinctipes</name>
    <name type="common">Flat porcelain crab</name>
    <dbReference type="NCBI Taxonomy" id="88211"/>
    <lineage>
        <taxon>Eukaryota</taxon>
        <taxon>Metazoa</taxon>
        <taxon>Ecdysozoa</taxon>
        <taxon>Arthropoda</taxon>
        <taxon>Crustacea</taxon>
        <taxon>Multicrustacea</taxon>
        <taxon>Malacostraca</taxon>
        <taxon>Eumalacostraca</taxon>
        <taxon>Eucarida</taxon>
        <taxon>Decapoda</taxon>
        <taxon>Pleocyemata</taxon>
        <taxon>Anomura</taxon>
        <taxon>Galatheoidea</taxon>
        <taxon>Porcellanidae</taxon>
        <taxon>Petrolisthes</taxon>
    </lineage>
</organism>
<proteinExistence type="predicted"/>
<sequence>MAGTHSNASPVVLRCQAYVMKVQVTSRKYRHLGNFTYLVRTSVGRDKREVVG</sequence>
<feature type="non-terminal residue" evidence="1">
    <location>
        <position position="52"/>
    </location>
</feature>
<gene>
    <name evidence="1" type="ORF">Pcinc_039682</name>
</gene>
<comment type="caution">
    <text evidence="1">The sequence shown here is derived from an EMBL/GenBank/DDBJ whole genome shotgun (WGS) entry which is preliminary data.</text>
</comment>
<accession>A0AAE1BNE8</accession>